<proteinExistence type="predicted"/>
<reference evidence="2" key="1">
    <citation type="journal article" date="2016" name="Nature">
        <title>Genome evolution in the allotetraploid frog Xenopus laevis.</title>
        <authorList>
            <person name="Session A.M."/>
            <person name="Uno Y."/>
            <person name="Kwon T."/>
            <person name="Chapman J.A."/>
            <person name="Toyoda A."/>
            <person name="Takahashi S."/>
            <person name="Fukui A."/>
            <person name="Hikosaka A."/>
            <person name="Suzuki A."/>
            <person name="Kondo M."/>
            <person name="van Heeringen S.J."/>
            <person name="Quigley I."/>
            <person name="Heinz S."/>
            <person name="Ogino H."/>
            <person name="Ochi H."/>
            <person name="Hellsten U."/>
            <person name="Lyons J.B."/>
            <person name="Simakov O."/>
            <person name="Putnam N."/>
            <person name="Stites J."/>
            <person name="Kuroki Y."/>
            <person name="Tanaka T."/>
            <person name="Michiue T."/>
            <person name="Watanabe M."/>
            <person name="Bogdanovic O."/>
            <person name="Lister R."/>
            <person name="Georgiou G."/>
            <person name="Paranjpe S.S."/>
            <person name="van Kruijsbergen I."/>
            <person name="Shu S."/>
            <person name="Carlson J."/>
            <person name="Kinoshita T."/>
            <person name="Ohta Y."/>
            <person name="Mawaribuchi S."/>
            <person name="Jenkins J."/>
            <person name="Grimwood J."/>
            <person name="Schmutz J."/>
            <person name="Mitros T."/>
            <person name="Mozaffari S.V."/>
            <person name="Suzuki Y."/>
            <person name="Haramoto Y."/>
            <person name="Yamamoto T.S."/>
            <person name="Takagi C."/>
            <person name="Heald R."/>
            <person name="Miller K."/>
            <person name="Haudenschild C."/>
            <person name="Kitzman J."/>
            <person name="Nakayama T."/>
            <person name="Izutsu Y."/>
            <person name="Robert J."/>
            <person name="Fortriede J."/>
            <person name="Burns K."/>
            <person name="Lotay V."/>
            <person name="Karimi K."/>
            <person name="Yasuoka Y."/>
            <person name="Dichmann D.S."/>
            <person name="Flajnik M.F."/>
            <person name="Houston D.W."/>
            <person name="Shendure J."/>
            <person name="DuPasquier L."/>
            <person name="Vize P.D."/>
            <person name="Zorn A.M."/>
            <person name="Ito M."/>
            <person name="Marcotte E.M."/>
            <person name="Wallingford J.B."/>
            <person name="Ito Y."/>
            <person name="Asashima M."/>
            <person name="Ueno N."/>
            <person name="Matsuda Y."/>
            <person name="Veenstra G.J."/>
            <person name="Fujiyama A."/>
            <person name="Harland R.M."/>
            <person name="Taira M."/>
            <person name="Rokhsar D.S."/>
        </authorList>
    </citation>
    <scope>NUCLEOTIDE SEQUENCE [LARGE SCALE GENOMIC DNA]</scope>
    <source>
        <strain evidence="2">J</strain>
    </source>
</reference>
<evidence type="ECO:0000313" key="2">
    <source>
        <dbReference type="Proteomes" id="UP000694892"/>
    </source>
</evidence>
<gene>
    <name evidence="1" type="ORF">XELAEV_18008790mg</name>
</gene>
<organism evidence="1 2">
    <name type="scientific">Xenopus laevis</name>
    <name type="common">African clawed frog</name>
    <dbReference type="NCBI Taxonomy" id="8355"/>
    <lineage>
        <taxon>Eukaryota</taxon>
        <taxon>Metazoa</taxon>
        <taxon>Chordata</taxon>
        <taxon>Craniata</taxon>
        <taxon>Vertebrata</taxon>
        <taxon>Euteleostomi</taxon>
        <taxon>Amphibia</taxon>
        <taxon>Batrachia</taxon>
        <taxon>Anura</taxon>
        <taxon>Pipoidea</taxon>
        <taxon>Pipidae</taxon>
        <taxon>Xenopodinae</taxon>
        <taxon>Xenopus</taxon>
        <taxon>Xenopus</taxon>
    </lineage>
</organism>
<dbReference type="AlphaFoldDB" id="A0A974DR55"/>
<name>A0A974DR55_XENLA</name>
<accession>A0A974DR55</accession>
<sequence length="78" mass="8782">MIQELVISASSKLITLTDMCRLVLLIVRHECCRLLIVHQNEVLVVSVERRAKMTEILCCVLSTKQPDSIDHGMGKDGF</sequence>
<dbReference type="Proteomes" id="UP000694892">
    <property type="component" value="Chromosome 1S"/>
</dbReference>
<protein>
    <submittedName>
        <fullName evidence="1">Uncharacterized protein</fullName>
    </submittedName>
</protein>
<dbReference type="EMBL" id="CM004467">
    <property type="protein sequence ID" value="OCT96584.1"/>
    <property type="molecule type" value="Genomic_DNA"/>
</dbReference>
<evidence type="ECO:0000313" key="1">
    <source>
        <dbReference type="EMBL" id="OCT96584.1"/>
    </source>
</evidence>